<reference evidence="2" key="1">
    <citation type="journal article" date="2023" name="Insect Mol. Biol.">
        <title>Genome sequencing provides insights into the evolution of gene families encoding plant cell wall-degrading enzymes in longhorned beetles.</title>
        <authorList>
            <person name="Shin N.R."/>
            <person name="Okamura Y."/>
            <person name="Kirsch R."/>
            <person name="Pauchet Y."/>
        </authorList>
    </citation>
    <scope>NUCLEOTIDE SEQUENCE</scope>
    <source>
        <strain evidence="2">MMC_N1</strain>
    </source>
</reference>
<dbReference type="PANTHER" id="PTHR24221:SF402">
    <property type="entry name" value="IRON-SULFUR CLUSTERS TRANSPORTER ABCB7, MITOCHONDRIAL"/>
    <property type="match status" value="1"/>
</dbReference>
<comment type="caution">
    <text evidence="2">The sequence shown here is derived from an EMBL/GenBank/DDBJ whole genome shotgun (WGS) entry which is preliminary data.</text>
</comment>
<dbReference type="Proteomes" id="UP001162164">
    <property type="component" value="Unassembled WGS sequence"/>
</dbReference>
<dbReference type="EMBL" id="JAPWTJ010000429">
    <property type="protein sequence ID" value="KAJ8978514.1"/>
    <property type="molecule type" value="Genomic_DNA"/>
</dbReference>
<organism evidence="2 3">
    <name type="scientific">Molorchus minor</name>
    <dbReference type="NCBI Taxonomy" id="1323400"/>
    <lineage>
        <taxon>Eukaryota</taxon>
        <taxon>Metazoa</taxon>
        <taxon>Ecdysozoa</taxon>
        <taxon>Arthropoda</taxon>
        <taxon>Hexapoda</taxon>
        <taxon>Insecta</taxon>
        <taxon>Pterygota</taxon>
        <taxon>Neoptera</taxon>
        <taxon>Endopterygota</taxon>
        <taxon>Coleoptera</taxon>
        <taxon>Polyphaga</taxon>
        <taxon>Cucujiformia</taxon>
        <taxon>Chrysomeloidea</taxon>
        <taxon>Cerambycidae</taxon>
        <taxon>Lamiinae</taxon>
        <taxon>Monochamini</taxon>
        <taxon>Molorchus</taxon>
    </lineage>
</organism>
<keyword evidence="1" id="KW-0813">Transport</keyword>
<dbReference type="SUPFAM" id="SSF52540">
    <property type="entry name" value="P-loop containing nucleoside triphosphate hydrolases"/>
    <property type="match status" value="1"/>
</dbReference>
<dbReference type="InterPro" id="IPR039421">
    <property type="entry name" value="Type_1_exporter"/>
</dbReference>
<dbReference type="PANTHER" id="PTHR24221">
    <property type="entry name" value="ATP-BINDING CASSETTE SUB-FAMILY B"/>
    <property type="match status" value="1"/>
</dbReference>
<sequence>MRDSPAESGTSVLRANQGRILIGDQDICNVDLTSLRRAISIVPQDSVLFHDTIKHNLHYGNLGQRTRSYSRLLDWQKSTRQ</sequence>
<keyword evidence="3" id="KW-1185">Reference proteome</keyword>
<name>A0ABQ9JJY2_9CUCU</name>
<evidence type="ECO:0008006" key="4">
    <source>
        <dbReference type="Google" id="ProtNLM"/>
    </source>
</evidence>
<gene>
    <name evidence="2" type="ORF">NQ317_002418</name>
</gene>
<dbReference type="InterPro" id="IPR027417">
    <property type="entry name" value="P-loop_NTPase"/>
</dbReference>
<evidence type="ECO:0000256" key="1">
    <source>
        <dbReference type="ARBA" id="ARBA00022448"/>
    </source>
</evidence>
<dbReference type="Gene3D" id="3.40.50.300">
    <property type="entry name" value="P-loop containing nucleotide triphosphate hydrolases"/>
    <property type="match status" value="1"/>
</dbReference>
<proteinExistence type="predicted"/>
<evidence type="ECO:0000313" key="3">
    <source>
        <dbReference type="Proteomes" id="UP001162164"/>
    </source>
</evidence>
<protein>
    <recommendedName>
        <fullName evidence="4">ABC transporter domain-containing protein</fullName>
    </recommendedName>
</protein>
<evidence type="ECO:0000313" key="2">
    <source>
        <dbReference type="EMBL" id="KAJ8978514.1"/>
    </source>
</evidence>
<accession>A0ABQ9JJY2</accession>